<dbReference type="InterPro" id="IPR015424">
    <property type="entry name" value="PyrdxlP-dep_Trfase"/>
</dbReference>
<dbReference type="Pfam" id="PF01041">
    <property type="entry name" value="DegT_DnrJ_EryC1"/>
    <property type="match status" value="1"/>
</dbReference>
<dbReference type="InterPro" id="IPR015421">
    <property type="entry name" value="PyrdxlP-dep_Trfase_major"/>
</dbReference>
<evidence type="ECO:0000313" key="9">
    <source>
        <dbReference type="Proteomes" id="UP000195880"/>
    </source>
</evidence>
<keyword evidence="3" id="KW-0808">Transferase</keyword>
<proteinExistence type="inferred from homology"/>
<dbReference type="EMBL" id="CP023976">
    <property type="protein sequence ID" value="ATM24610.1"/>
    <property type="molecule type" value="Genomic_DNA"/>
</dbReference>
<dbReference type="Gene3D" id="3.90.1150.10">
    <property type="entry name" value="Aspartate Aminotransferase, domain 1"/>
    <property type="match status" value="1"/>
</dbReference>
<feature type="modified residue" description="N6-(pyridoxal phosphate)lysine" evidence="7">
    <location>
        <position position="181"/>
    </location>
</feature>
<dbReference type="InterPro" id="IPR015422">
    <property type="entry name" value="PyrdxlP-dep_Trfase_small"/>
</dbReference>
<evidence type="ECO:0000313" key="8">
    <source>
        <dbReference type="EMBL" id="ATM24610.1"/>
    </source>
</evidence>
<dbReference type="GO" id="GO:0000271">
    <property type="term" value="P:polysaccharide biosynthetic process"/>
    <property type="evidence" value="ECO:0007669"/>
    <property type="project" value="TreeGrafter"/>
</dbReference>
<dbReference type="RefSeq" id="WP_100112440.1">
    <property type="nucleotide sequence ID" value="NZ_CP023976.1"/>
</dbReference>
<feature type="active site" description="Proton acceptor" evidence="6">
    <location>
        <position position="181"/>
    </location>
</feature>
<dbReference type="GO" id="GO:0008483">
    <property type="term" value="F:transaminase activity"/>
    <property type="evidence" value="ECO:0007669"/>
    <property type="project" value="UniProtKB-KW"/>
</dbReference>
<dbReference type="PANTHER" id="PTHR30244:SF34">
    <property type="entry name" value="DTDP-4-AMINO-4,6-DIDEOXYGALACTOSE TRANSAMINASE"/>
    <property type="match status" value="1"/>
</dbReference>
<dbReference type="InterPro" id="IPR000653">
    <property type="entry name" value="DegT/StrS_aminotransferase"/>
</dbReference>
<evidence type="ECO:0000256" key="3">
    <source>
        <dbReference type="ARBA" id="ARBA00022679"/>
    </source>
</evidence>
<keyword evidence="2" id="KW-0032">Aminotransferase</keyword>
<sequence>MTLPSLPGGRQPFGVMLAELLGQMPDPSGGPMAEHLECELAEAFGAPHAVAVASGTAALHAALSACGIGPGDEVLVPALTVVMTVAPLNALGAIPVFVDSDPASLDLDYDDAARKVTPRTRAIMPVHLWGRMGDPTALTAFASEHGLAVVEDAAQAAGTRRDTLRAGTVGSAGCFSLKDGKILWSGEGGFLLTARPDIAEHARAFRSHWQTPPPGEAPLSRLATNSRLAAPLAAIARVNLDRLAALVERRRAQTRHLLHALEQAPGLTACAPTAREEWNAFAPLLRLSLPRPRAFAEHLAQLGVPNSTGSFRLIPCDARSLFPHSGKPCRGAAEVLEHMLAVILTEHDTETTLDRYAAVITREAAAWTH</sequence>
<gene>
    <name evidence="8" type="ORF">SMD44_p10111</name>
</gene>
<keyword evidence="8" id="KW-0614">Plasmid</keyword>
<keyword evidence="4 7" id="KW-0663">Pyridoxal phosphate</keyword>
<dbReference type="SUPFAM" id="SSF53383">
    <property type="entry name" value="PLP-dependent transferases"/>
    <property type="match status" value="1"/>
</dbReference>
<accession>A0A291W2U3</accession>
<dbReference type="PANTHER" id="PTHR30244">
    <property type="entry name" value="TRANSAMINASE"/>
    <property type="match status" value="1"/>
</dbReference>
<dbReference type="AlphaFoldDB" id="A0A291W2U3"/>
<dbReference type="PIRSF" id="PIRSF000390">
    <property type="entry name" value="PLP_StrS"/>
    <property type="match status" value="1"/>
</dbReference>
<dbReference type="Gene3D" id="3.40.640.10">
    <property type="entry name" value="Type I PLP-dependent aspartate aminotransferase-like (Major domain)"/>
    <property type="match status" value="1"/>
</dbReference>
<reference evidence="8 9" key="1">
    <citation type="submission" date="2017-10" db="EMBL/GenBank/DDBJ databases">
        <title>Streptomyces alboflavus Genome sequencing and assembly.</title>
        <authorList>
            <person name="Wang Y."/>
            <person name="Du B."/>
            <person name="Ding Y."/>
            <person name="Liu H."/>
            <person name="Hou Q."/>
            <person name="Liu K."/>
            <person name="Wang C."/>
            <person name="Yao L."/>
        </authorList>
    </citation>
    <scope>NUCLEOTIDE SEQUENCE [LARGE SCALE GENOMIC DNA]</scope>
    <source>
        <strain evidence="8 9">MDJK44</strain>
        <plasmid evidence="9">Plasmid pmdjk44.1</plasmid>
    </source>
</reference>
<geneLocation type="plasmid" evidence="9">
    <name>pmdjk44.1</name>
</geneLocation>
<dbReference type="OrthoDB" id="9804264at2"/>
<evidence type="ECO:0008006" key="10">
    <source>
        <dbReference type="Google" id="ProtNLM"/>
    </source>
</evidence>
<comment type="similarity">
    <text evidence="5">Belongs to the DegT/DnrJ/EryC1 family. L-glutamine:2-deoxy-scyllo-inosose/scyllo-inosose aminotransferase subfamily.</text>
</comment>
<dbReference type="KEGG" id="salf:SMD44_p10111"/>
<name>A0A291W2U3_9ACTN</name>
<comment type="cofactor">
    <cofactor evidence="1">
        <name>pyridoxal 5'-phosphate</name>
        <dbReference type="ChEBI" id="CHEBI:597326"/>
    </cofactor>
</comment>
<evidence type="ECO:0000256" key="1">
    <source>
        <dbReference type="ARBA" id="ARBA00001933"/>
    </source>
</evidence>
<evidence type="ECO:0000256" key="4">
    <source>
        <dbReference type="ARBA" id="ARBA00022898"/>
    </source>
</evidence>
<evidence type="ECO:0000256" key="7">
    <source>
        <dbReference type="PIRSR" id="PIRSR000390-2"/>
    </source>
</evidence>
<evidence type="ECO:0000256" key="6">
    <source>
        <dbReference type="PIRSR" id="PIRSR000390-1"/>
    </source>
</evidence>
<dbReference type="Proteomes" id="UP000195880">
    <property type="component" value="Plasmid pMDJK44.1"/>
</dbReference>
<evidence type="ECO:0000256" key="5">
    <source>
        <dbReference type="ARBA" id="ARBA00038398"/>
    </source>
</evidence>
<keyword evidence="9" id="KW-1185">Reference proteome</keyword>
<organism evidence="8 9">
    <name type="scientific">Streptomyces alboflavus</name>
    <dbReference type="NCBI Taxonomy" id="67267"/>
    <lineage>
        <taxon>Bacteria</taxon>
        <taxon>Bacillati</taxon>
        <taxon>Actinomycetota</taxon>
        <taxon>Actinomycetes</taxon>
        <taxon>Kitasatosporales</taxon>
        <taxon>Streptomycetaceae</taxon>
        <taxon>Streptomyces</taxon>
    </lineage>
</organism>
<protein>
    <recommendedName>
        <fullName evidence="10">Aminotransferase</fullName>
    </recommendedName>
</protein>
<dbReference type="GO" id="GO:0030170">
    <property type="term" value="F:pyridoxal phosphate binding"/>
    <property type="evidence" value="ECO:0007669"/>
    <property type="project" value="TreeGrafter"/>
</dbReference>
<evidence type="ECO:0000256" key="2">
    <source>
        <dbReference type="ARBA" id="ARBA00022576"/>
    </source>
</evidence>